<organism evidence="2">
    <name type="scientific">Canis lupus</name>
    <name type="common">Gray wolf</name>
    <dbReference type="NCBI Taxonomy" id="9612"/>
    <lineage>
        <taxon>Eukaryota</taxon>
        <taxon>Metazoa</taxon>
        <taxon>Chordata</taxon>
        <taxon>Craniata</taxon>
        <taxon>Vertebrata</taxon>
        <taxon>Euteleostomi</taxon>
        <taxon>Mammalia</taxon>
        <taxon>Eutheria</taxon>
        <taxon>Laurasiatheria</taxon>
        <taxon>Carnivora</taxon>
        <taxon>Caniformia</taxon>
        <taxon>Canidae</taxon>
        <taxon>Canis</taxon>
    </lineage>
</organism>
<proteinExistence type="predicted"/>
<feature type="region of interest" description="Disordered" evidence="1">
    <location>
        <begin position="1"/>
        <end position="90"/>
    </location>
</feature>
<name>Q9BD73_CANLU</name>
<reference evidence="2" key="1">
    <citation type="submission" date="2001-01" db="EMBL/GenBank/DDBJ databases">
        <title>Nomenclature for the DLA system, 2000: Second report of the ISAG DLA Nomenclature Committee.</title>
        <authorList>
            <person name="Kennedy L.J."/>
            <person name="Angles J.M."/>
        </authorList>
    </citation>
    <scope>NUCLEOTIDE SEQUENCE</scope>
</reference>
<sequence length="90" mass="9600">HISWRWQRPSAISPTGRSGCGSWKDTSITGRSTCASTATWGSTGRSRSSGGPTLSPGTRRRSSWSGRGPRWTPTADTTTGWARASRCSGE</sequence>
<accession>Q9BD73</accession>
<feature type="compositionally biased region" description="Polar residues" evidence="1">
    <location>
        <begin position="24"/>
        <end position="34"/>
    </location>
</feature>
<evidence type="ECO:0000313" key="2">
    <source>
        <dbReference type="EMBL" id="AAK13509.1"/>
    </source>
</evidence>
<evidence type="ECO:0000256" key="1">
    <source>
        <dbReference type="SAM" id="MobiDB-lite"/>
    </source>
</evidence>
<feature type="non-terminal residue" evidence="2">
    <location>
        <position position="1"/>
    </location>
</feature>
<dbReference type="AlphaFoldDB" id="Q9BD73"/>
<feature type="compositionally biased region" description="Low complexity" evidence="1">
    <location>
        <begin position="35"/>
        <end position="72"/>
    </location>
</feature>
<protein>
    <submittedName>
        <fullName evidence="2">MHC class II antigen beta chain</fullName>
    </submittedName>
</protein>
<dbReference type="EMBL" id="AF343738">
    <property type="protein sequence ID" value="AAK13509.1"/>
    <property type="molecule type" value="Genomic_DNA"/>
</dbReference>
<gene>
    <name evidence="2" type="primary">DLA-DRB1</name>
</gene>
<feature type="non-terminal residue" evidence="2">
    <location>
        <position position="90"/>
    </location>
</feature>